<reference evidence="1" key="1">
    <citation type="submission" date="2018-05" db="EMBL/GenBank/DDBJ databases">
        <authorList>
            <person name="Lanie J.A."/>
            <person name="Ng W.-L."/>
            <person name="Kazmierczak K.M."/>
            <person name="Andrzejewski T.M."/>
            <person name="Davidsen T.M."/>
            <person name="Wayne K.J."/>
            <person name="Tettelin H."/>
            <person name="Glass J.I."/>
            <person name="Rusch D."/>
            <person name="Podicherti R."/>
            <person name="Tsui H.-C.T."/>
            <person name="Winkler M.E."/>
        </authorList>
    </citation>
    <scope>NUCLEOTIDE SEQUENCE</scope>
</reference>
<dbReference type="AlphaFoldDB" id="A0A381XBZ1"/>
<evidence type="ECO:0000313" key="1">
    <source>
        <dbReference type="EMBL" id="SVA62256.1"/>
    </source>
</evidence>
<gene>
    <name evidence="1" type="ORF">METZ01_LOCUS115110</name>
</gene>
<dbReference type="EMBL" id="UINC01014625">
    <property type="protein sequence ID" value="SVA62256.1"/>
    <property type="molecule type" value="Genomic_DNA"/>
</dbReference>
<organism evidence="1">
    <name type="scientific">marine metagenome</name>
    <dbReference type="NCBI Taxonomy" id="408172"/>
    <lineage>
        <taxon>unclassified sequences</taxon>
        <taxon>metagenomes</taxon>
        <taxon>ecological metagenomes</taxon>
    </lineage>
</organism>
<accession>A0A381XBZ1</accession>
<name>A0A381XBZ1_9ZZZZ</name>
<protein>
    <submittedName>
        <fullName evidence="1">Uncharacterized protein</fullName>
    </submittedName>
</protein>
<sequence length="81" mass="9870">MINNDIFSIILKYLIKCHKCDKYYQKINIDYCDKCHNFYTTKIFFCKECSKIHLHDNIDHSFWVSLCKKCLDEEIHGCIWI</sequence>
<proteinExistence type="predicted"/>